<evidence type="ECO:0000256" key="1">
    <source>
        <dbReference type="ARBA" id="ARBA00007689"/>
    </source>
</evidence>
<dbReference type="PANTHER" id="PTHR35174:SF3">
    <property type="entry name" value="BLL7171 PROTEIN"/>
    <property type="match status" value="1"/>
</dbReference>
<dbReference type="Gene3D" id="3.30.70.1060">
    <property type="entry name" value="Dimeric alpha+beta barrel"/>
    <property type="match status" value="1"/>
</dbReference>
<protein>
    <submittedName>
        <fullName evidence="3">YciI family protein</fullName>
    </submittedName>
</protein>
<organism evidence="3 4">
    <name type="scientific">Nocardioides cremeus</name>
    <dbReference type="NCBI Taxonomy" id="3058044"/>
    <lineage>
        <taxon>Bacteria</taxon>
        <taxon>Bacillati</taxon>
        <taxon>Actinomycetota</taxon>
        <taxon>Actinomycetes</taxon>
        <taxon>Propionibacteriales</taxon>
        <taxon>Nocardioidaceae</taxon>
        <taxon>Nocardioides</taxon>
    </lineage>
</organism>
<reference evidence="3" key="1">
    <citation type="submission" date="2023-06" db="EMBL/GenBank/DDBJ databases">
        <title>Genome sequence of Nocardioides sp. SOB44.</title>
        <authorList>
            <person name="Zhang G."/>
        </authorList>
    </citation>
    <scope>NUCLEOTIDE SEQUENCE</scope>
    <source>
        <strain evidence="3">SOB44</strain>
    </source>
</reference>
<gene>
    <name evidence="3" type="ORF">QWJ41_12320</name>
</gene>
<dbReference type="Proteomes" id="UP001168363">
    <property type="component" value="Unassembled WGS sequence"/>
</dbReference>
<dbReference type="EMBL" id="JAULSC010000011">
    <property type="protein sequence ID" value="MDO3396509.1"/>
    <property type="molecule type" value="Genomic_DNA"/>
</dbReference>
<dbReference type="RefSeq" id="WP_302708569.1">
    <property type="nucleotide sequence ID" value="NZ_JAULSC010000011.1"/>
</dbReference>
<dbReference type="InterPro" id="IPR011008">
    <property type="entry name" value="Dimeric_a/b-barrel"/>
</dbReference>
<comment type="similarity">
    <text evidence="1">Belongs to the YciI family.</text>
</comment>
<name>A0ABT8TT13_9ACTN</name>
<dbReference type="SUPFAM" id="SSF54909">
    <property type="entry name" value="Dimeric alpha+beta barrel"/>
    <property type="match status" value="1"/>
</dbReference>
<dbReference type="Pfam" id="PF03795">
    <property type="entry name" value="YCII"/>
    <property type="match status" value="1"/>
</dbReference>
<accession>A0ABT8TT13</accession>
<evidence type="ECO:0000259" key="2">
    <source>
        <dbReference type="Pfam" id="PF03795"/>
    </source>
</evidence>
<evidence type="ECO:0000313" key="3">
    <source>
        <dbReference type="EMBL" id="MDO3396509.1"/>
    </source>
</evidence>
<dbReference type="PANTHER" id="PTHR35174">
    <property type="entry name" value="BLL7171 PROTEIN-RELATED"/>
    <property type="match status" value="1"/>
</dbReference>
<feature type="domain" description="YCII-related" evidence="2">
    <location>
        <begin position="18"/>
        <end position="103"/>
    </location>
</feature>
<proteinExistence type="inferred from homology"/>
<dbReference type="InterPro" id="IPR005545">
    <property type="entry name" value="YCII"/>
</dbReference>
<keyword evidence="4" id="KW-1185">Reference proteome</keyword>
<comment type="caution">
    <text evidence="3">The sequence shown here is derived from an EMBL/GenBank/DDBJ whole genome shotgun (WGS) entry which is preliminary data.</text>
</comment>
<sequence>MTHFLLSMHTVADQAPVEMTEQQVQATMRQVGELEADMGSTQALVASGRLADVGSARVVRVEDGETTTSDGPFADAAERLGGFYVIEAADLDEAISWAARTSAAIGRPIEVRAFDGFRVPGAS</sequence>
<evidence type="ECO:0000313" key="4">
    <source>
        <dbReference type="Proteomes" id="UP001168363"/>
    </source>
</evidence>